<feature type="compositionally biased region" description="Polar residues" evidence="1">
    <location>
        <begin position="203"/>
        <end position="223"/>
    </location>
</feature>
<name>A0A9P8I5G8_9PEZI</name>
<feature type="compositionally biased region" description="Pro residues" evidence="1">
    <location>
        <begin position="519"/>
        <end position="543"/>
    </location>
</feature>
<feature type="compositionally biased region" description="Basic and acidic residues" evidence="1">
    <location>
        <begin position="427"/>
        <end position="449"/>
    </location>
</feature>
<reference evidence="3" key="1">
    <citation type="submission" date="2021-03" db="EMBL/GenBank/DDBJ databases">
        <title>Comparative genomics and phylogenomic investigation of the class Geoglossomycetes provide insights into ecological specialization and systematics.</title>
        <authorList>
            <person name="Melie T."/>
            <person name="Pirro S."/>
            <person name="Miller A.N."/>
            <person name="Quandt A."/>
        </authorList>
    </citation>
    <scope>NUCLEOTIDE SEQUENCE</scope>
    <source>
        <strain evidence="3">GBOQ0MN5Z8</strain>
    </source>
</reference>
<evidence type="ECO:0000256" key="1">
    <source>
        <dbReference type="SAM" id="MobiDB-lite"/>
    </source>
</evidence>
<keyword evidence="4" id="KW-1185">Reference proteome</keyword>
<comment type="caution">
    <text evidence="3">The sequence shown here is derived from an EMBL/GenBank/DDBJ whole genome shotgun (WGS) entry which is preliminary data.</text>
</comment>
<feature type="compositionally biased region" description="Acidic residues" evidence="1">
    <location>
        <begin position="477"/>
        <end position="493"/>
    </location>
</feature>
<organism evidence="3 4">
    <name type="scientific">Glutinoglossum americanum</name>
    <dbReference type="NCBI Taxonomy" id="1670608"/>
    <lineage>
        <taxon>Eukaryota</taxon>
        <taxon>Fungi</taxon>
        <taxon>Dikarya</taxon>
        <taxon>Ascomycota</taxon>
        <taxon>Pezizomycotina</taxon>
        <taxon>Geoglossomycetes</taxon>
        <taxon>Geoglossales</taxon>
        <taxon>Geoglossaceae</taxon>
        <taxon>Glutinoglossum</taxon>
    </lineage>
</organism>
<feature type="domain" description="Azaphilone pigments biosynthesis cluster protein L N-terminal" evidence="2">
    <location>
        <begin position="19"/>
        <end position="192"/>
    </location>
</feature>
<dbReference type="PANTHER" id="PTHR36167:SF4">
    <property type="entry name" value="FUNGAL N-TERMINAL DOMAIN-CONTAINING PROTEIN"/>
    <property type="match status" value="1"/>
</dbReference>
<dbReference type="Proteomes" id="UP000698800">
    <property type="component" value="Unassembled WGS sequence"/>
</dbReference>
<evidence type="ECO:0000313" key="4">
    <source>
        <dbReference type="Proteomes" id="UP000698800"/>
    </source>
</evidence>
<sequence length="745" mass="84298">MVAEGIGASIVRFPFVIMADPLSIAAGVIGIVAAGTKLASALHNICETIGSAQEEIEDIASDLSYLVPVVDQLGSVFEAPERVYSDNLSLGVLAVIQKCKDLFRRINHMIKETSGVPKQQLKTKVAWVFREKKVKAIKAKLDSLKITLIFMLQTLSIAQHHRQLEEDDRQALGNLLRSQQRSVRVLRDIEQKNKEKKAAPQSPLESSSAQLNPHTTSSHTTAEVLSEVVPSPPAKHQTGAYPDSKEPSSPLEKTPNSVAWAGSFEKTLGAIYPIWEERVLKNIDYIFTQWVQPPSPNHTQHDTTSTESPIDSGDDGGDNSGDEIAEEIKIKNSFDEEISSLDASEHRCKTDRKKFEERLQAIQERLKKRENGWLEIDGRALTRLNNEMAQLGEQKVQCDVRLNAFAELRKSLTQKNTEALHEFARKKEEREELKKKQKQRMDEKYKDRFGASSPYPQPHPTTPGKPALRPPVSLQWLEEDPQSIDSDPDEDEERSTKRGTTPYPPASTPTELPAELPADPIPTPDIPLPPSPPPPPSSYPFPSPNQTLPIHCSRLAWKAPQPFLDGHNTFTHVLRMASYPLLWFKASQDTYEFFHGASKTSFYTIRMIPDDMSSHETSKVEWTVVEKPWAMPKTLSTLNWPYFEDSIGFMWIKKELNWYQIQEIFQVSCTLLDNAIHESSRTISQKRSEDAGKREKSFLSSLQHRTGEARTIHEQHRTFFHADDEELGRRLKKLEGGRFHMRVSS</sequence>
<dbReference type="InterPro" id="IPR031348">
    <property type="entry name" value="PigL_N"/>
</dbReference>
<dbReference type="PANTHER" id="PTHR36167">
    <property type="entry name" value="C2H2 FINGER DOMAIN TRANSCRIPTION FACTOR (EUROFUNG)-RELATED"/>
    <property type="match status" value="1"/>
</dbReference>
<feature type="compositionally biased region" description="Acidic residues" evidence="1">
    <location>
        <begin position="312"/>
        <end position="322"/>
    </location>
</feature>
<dbReference type="Pfam" id="PF17111">
    <property type="entry name" value="PigL_N"/>
    <property type="match status" value="1"/>
</dbReference>
<feature type="region of interest" description="Disordered" evidence="1">
    <location>
        <begin position="294"/>
        <end position="322"/>
    </location>
</feature>
<feature type="region of interest" description="Disordered" evidence="1">
    <location>
        <begin position="427"/>
        <end position="545"/>
    </location>
</feature>
<dbReference type="AlphaFoldDB" id="A0A9P8I5G8"/>
<dbReference type="OrthoDB" id="1394818at2759"/>
<feature type="region of interest" description="Disordered" evidence="1">
    <location>
        <begin position="192"/>
        <end position="256"/>
    </location>
</feature>
<accession>A0A9P8I5G8</accession>
<gene>
    <name evidence="3" type="ORF">FGG08_004264</name>
</gene>
<evidence type="ECO:0000259" key="2">
    <source>
        <dbReference type="Pfam" id="PF17111"/>
    </source>
</evidence>
<dbReference type="InterPro" id="IPR039327">
    <property type="entry name" value="CON7-like"/>
</dbReference>
<feature type="region of interest" description="Disordered" evidence="1">
    <location>
        <begin position="682"/>
        <end position="708"/>
    </location>
</feature>
<dbReference type="GO" id="GO:0006355">
    <property type="term" value="P:regulation of DNA-templated transcription"/>
    <property type="evidence" value="ECO:0007669"/>
    <property type="project" value="InterPro"/>
</dbReference>
<dbReference type="EMBL" id="JAGHQL010000083">
    <property type="protein sequence ID" value="KAH0541259.1"/>
    <property type="molecule type" value="Genomic_DNA"/>
</dbReference>
<feature type="compositionally biased region" description="Basic and acidic residues" evidence="1">
    <location>
        <begin position="682"/>
        <end position="697"/>
    </location>
</feature>
<evidence type="ECO:0000313" key="3">
    <source>
        <dbReference type="EMBL" id="KAH0541259.1"/>
    </source>
</evidence>
<protein>
    <recommendedName>
        <fullName evidence="2">Azaphilone pigments biosynthesis cluster protein L N-terminal domain-containing protein</fullName>
    </recommendedName>
</protein>
<proteinExistence type="predicted"/>